<keyword evidence="1 7" id="KW-1003">Cell membrane</keyword>
<dbReference type="Gene3D" id="3.30.1490.480">
    <property type="entry name" value="Endolytic murein transglycosylase"/>
    <property type="match status" value="1"/>
</dbReference>
<organism evidence="8 9">
    <name type="scientific">Candidatus Doudnabacteria bacterium RIFCSPHIGHO2_01_FULL_46_24</name>
    <dbReference type="NCBI Taxonomy" id="1817825"/>
    <lineage>
        <taxon>Bacteria</taxon>
        <taxon>Candidatus Doudnaibacteriota</taxon>
    </lineage>
</organism>
<name>A0A1F5NW42_9BACT</name>
<dbReference type="EC" id="4.2.2.29" evidence="7"/>
<dbReference type="Proteomes" id="UP000178892">
    <property type="component" value="Unassembled WGS sequence"/>
</dbReference>
<dbReference type="Pfam" id="PF02618">
    <property type="entry name" value="YceG"/>
    <property type="match status" value="1"/>
</dbReference>
<evidence type="ECO:0000256" key="3">
    <source>
        <dbReference type="ARBA" id="ARBA00022989"/>
    </source>
</evidence>
<keyword evidence="3 7" id="KW-1133">Transmembrane helix</keyword>
<keyword evidence="4 7" id="KW-0472">Membrane</keyword>
<accession>A0A1F5NW42</accession>
<evidence type="ECO:0000313" key="9">
    <source>
        <dbReference type="Proteomes" id="UP000178892"/>
    </source>
</evidence>
<keyword evidence="2 7" id="KW-0812">Transmembrane</keyword>
<dbReference type="PANTHER" id="PTHR30518">
    <property type="entry name" value="ENDOLYTIC MUREIN TRANSGLYCOSYLASE"/>
    <property type="match status" value="1"/>
</dbReference>
<protein>
    <recommendedName>
        <fullName evidence="7">Endolytic murein transglycosylase</fullName>
        <ecNumber evidence="7">4.2.2.29</ecNumber>
    </recommendedName>
    <alternativeName>
        <fullName evidence="7">Peptidoglycan lytic transglycosylase</fullName>
    </alternativeName>
    <alternativeName>
        <fullName evidence="7">Peptidoglycan polymerization terminase</fullName>
    </alternativeName>
</protein>
<gene>
    <name evidence="7" type="primary">mltG</name>
    <name evidence="8" type="ORF">A2720_01805</name>
</gene>
<feature type="transmembrane region" description="Helical" evidence="7">
    <location>
        <begin position="17"/>
        <end position="37"/>
    </location>
</feature>
<sequence>MNDEYQVQDPEKGKLKILLGSLALAGMIGVSLVFYFFTKVNSPGSADGTEVSFQVEKGESAKKVADSLAGKKLINSPYIFGFYVYSKGASEKIQAGEYLLNRKMSVAEIVDVLTEGKVVPNERKITIIEGWSNRQIGERLGEEGLTEFLVGKNFAFRYTDIAKPFAYQGFLFPDTYVIGKNATSEDLIEKMLANFELKTEGFAVSGEAVILASIIEKEVGRNKEWLTDEDRIAMQKERRLVASVFSNRLQIGMPLQSDATVNYVTDKNDRQALLADTKIKSPYNTYVNKGLPPTPISNPGLDSIKAALEPSESDYLYFLNAPDGAAYFARTIEEHNANRAKYLQ</sequence>
<keyword evidence="5 7" id="KW-0456">Lyase</keyword>
<dbReference type="InterPro" id="IPR003770">
    <property type="entry name" value="MLTG-like"/>
</dbReference>
<dbReference type="STRING" id="1817825.A2720_01805"/>
<proteinExistence type="inferred from homology"/>
<evidence type="ECO:0000256" key="7">
    <source>
        <dbReference type="HAMAP-Rule" id="MF_02065"/>
    </source>
</evidence>
<evidence type="ECO:0000256" key="6">
    <source>
        <dbReference type="ARBA" id="ARBA00023316"/>
    </source>
</evidence>
<dbReference type="AlphaFoldDB" id="A0A1F5NW42"/>
<feature type="site" description="Important for catalytic activity" evidence="7">
    <location>
        <position position="218"/>
    </location>
</feature>
<evidence type="ECO:0000256" key="4">
    <source>
        <dbReference type="ARBA" id="ARBA00023136"/>
    </source>
</evidence>
<comment type="function">
    <text evidence="7">Functions as a peptidoglycan terminase that cleaves nascent peptidoglycan strands endolytically to terminate their elongation.</text>
</comment>
<comment type="caution">
    <text evidence="8">The sequence shown here is derived from an EMBL/GenBank/DDBJ whole genome shotgun (WGS) entry which is preliminary data.</text>
</comment>
<evidence type="ECO:0000256" key="5">
    <source>
        <dbReference type="ARBA" id="ARBA00023239"/>
    </source>
</evidence>
<dbReference type="HAMAP" id="MF_02065">
    <property type="entry name" value="MltG"/>
    <property type="match status" value="1"/>
</dbReference>
<dbReference type="CDD" id="cd08010">
    <property type="entry name" value="MltG_like"/>
    <property type="match status" value="1"/>
</dbReference>
<dbReference type="PANTHER" id="PTHR30518:SF2">
    <property type="entry name" value="ENDOLYTIC MUREIN TRANSGLYCOSYLASE"/>
    <property type="match status" value="1"/>
</dbReference>
<dbReference type="NCBIfam" id="TIGR00247">
    <property type="entry name" value="endolytic transglycosylase MltG"/>
    <property type="match status" value="1"/>
</dbReference>
<comment type="similarity">
    <text evidence="7">Belongs to the transglycosylase MltG family.</text>
</comment>
<dbReference type="GO" id="GO:0008932">
    <property type="term" value="F:lytic endotransglycosylase activity"/>
    <property type="evidence" value="ECO:0007669"/>
    <property type="project" value="UniProtKB-UniRule"/>
</dbReference>
<comment type="catalytic activity">
    <reaction evidence="7">
        <text>a peptidoglycan chain = a peptidoglycan chain with N-acetyl-1,6-anhydromuramyl-[peptide] at the reducing end + a peptidoglycan chain with N-acetylglucosamine at the non-reducing end.</text>
        <dbReference type="EC" id="4.2.2.29"/>
    </reaction>
</comment>
<dbReference type="EMBL" id="MFEL01000001">
    <property type="protein sequence ID" value="OGE81896.1"/>
    <property type="molecule type" value="Genomic_DNA"/>
</dbReference>
<comment type="subcellular location">
    <subcellularLocation>
        <location evidence="7">Cell membrane</location>
        <topology evidence="7">Single-pass membrane protein</topology>
    </subcellularLocation>
</comment>
<dbReference type="GO" id="GO:0071555">
    <property type="term" value="P:cell wall organization"/>
    <property type="evidence" value="ECO:0007669"/>
    <property type="project" value="UniProtKB-KW"/>
</dbReference>
<evidence type="ECO:0000256" key="2">
    <source>
        <dbReference type="ARBA" id="ARBA00022692"/>
    </source>
</evidence>
<reference evidence="8 9" key="1">
    <citation type="journal article" date="2016" name="Nat. Commun.">
        <title>Thousands of microbial genomes shed light on interconnected biogeochemical processes in an aquifer system.</title>
        <authorList>
            <person name="Anantharaman K."/>
            <person name="Brown C.T."/>
            <person name="Hug L.A."/>
            <person name="Sharon I."/>
            <person name="Castelle C.J."/>
            <person name="Probst A.J."/>
            <person name="Thomas B.C."/>
            <person name="Singh A."/>
            <person name="Wilkins M.J."/>
            <person name="Karaoz U."/>
            <person name="Brodie E.L."/>
            <person name="Williams K.H."/>
            <person name="Hubbard S.S."/>
            <person name="Banfield J.F."/>
        </authorList>
    </citation>
    <scope>NUCLEOTIDE SEQUENCE [LARGE SCALE GENOMIC DNA]</scope>
</reference>
<dbReference type="GO" id="GO:0005886">
    <property type="term" value="C:plasma membrane"/>
    <property type="evidence" value="ECO:0007669"/>
    <property type="project" value="UniProtKB-SubCell"/>
</dbReference>
<dbReference type="GO" id="GO:0009252">
    <property type="term" value="P:peptidoglycan biosynthetic process"/>
    <property type="evidence" value="ECO:0007669"/>
    <property type="project" value="UniProtKB-UniRule"/>
</dbReference>
<dbReference type="Gene3D" id="3.30.160.60">
    <property type="entry name" value="Classic Zinc Finger"/>
    <property type="match status" value="1"/>
</dbReference>
<evidence type="ECO:0000256" key="1">
    <source>
        <dbReference type="ARBA" id="ARBA00022475"/>
    </source>
</evidence>
<keyword evidence="6 7" id="KW-0961">Cell wall biogenesis/degradation</keyword>
<evidence type="ECO:0000313" key="8">
    <source>
        <dbReference type="EMBL" id="OGE81896.1"/>
    </source>
</evidence>